<comment type="caution">
    <text evidence="1">The sequence shown here is derived from an EMBL/GenBank/DDBJ whole genome shotgun (WGS) entry which is preliminary data.</text>
</comment>
<gene>
    <name evidence="1" type="ORF">POL25_39035</name>
</gene>
<organism evidence="1 2">
    <name type="scientific">Nannocystis bainbridge</name>
    <dbReference type="NCBI Taxonomy" id="2995303"/>
    <lineage>
        <taxon>Bacteria</taxon>
        <taxon>Pseudomonadati</taxon>
        <taxon>Myxococcota</taxon>
        <taxon>Polyangia</taxon>
        <taxon>Nannocystales</taxon>
        <taxon>Nannocystaceae</taxon>
        <taxon>Nannocystis</taxon>
    </lineage>
</organism>
<name>A0ABT5EC98_9BACT</name>
<evidence type="ECO:0000313" key="1">
    <source>
        <dbReference type="EMBL" id="MDC0722949.1"/>
    </source>
</evidence>
<dbReference type="EMBL" id="JAQNDL010000004">
    <property type="protein sequence ID" value="MDC0722949.1"/>
    <property type="molecule type" value="Genomic_DNA"/>
</dbReference>
<dbReference type="RefSeq" id="WP_272091487.1">
    <property type="nucleotide sequence ID" value="NZ_JAQNDL010000004.1"/>
</dbReference>
<reference evidence="1 2" key="1">
    <citation type="submission" date="2022-11" db="EMBL/GenBank/DDBJ databases">
        <title>Minimal conservation of predation-associated metabolite biosynthetic gene clusters underscores biosynthetic potential of Myxococcota including descriptions for ten novel species: Archangium lansinium sp. nov., Myxococcus landrumus sp. nov., Nannocystis bai.</title>
        <authorList>
            <person name="Ahearne A."/>
            <person name="Stevens C."/>
            <person name="Dowd S."/>
        </authorList>
    </citation>
    <scope>NUCLEOTIDE SEQUENCE [LARGE SCALE GENOMIC DNA]</scope>
    <source>
        <strain evidence="1 2">BB15-2</strain>
    </source>
</reference>
<protein>
    <submittedName>
        <fullName evidence="1">Uncharacterized protein</fullName>
    </submittedName>
</protein>
<keyword evidence="2" id="KW-1185">Reference proteome</keyword>
<evidence type="ECO:0000313" key="2">
    <source>
        <dbReference type="Proteomes" id="UP001221686"/>
    </source>
</evidence>
<sequence length="204" mass="22275">MKRVVLGGEGPNELGGWCNLPPYRAETPVPGVLEALLRHVRPDGWIVIDAVVWSSIRKYRAGGHADAEERNVLGLVLKARERGADIVAFARDCDGDGAQHRRRIASIDVGLARAREEFPQGPAVIGGSAVRMLEAWVLAIGGERRTEEMGREGLETGFQRFQIPLKKTPALVDFVQKADLGRIPADAVSLTKWLARAREVLAPS</sequence>
<proteinExistence type="predicted"/>
<dbReference type="Proteomes" id="UP001221686">
    <property type="component" value="Unassembled WGS sequence"/>
</dbReference>
<accession>A0ABT5EC98</accession>